<dbReference type="PROSITE" id="PS50850">
    <property type="entry name" value="MFS"/>
    <property type="match status" value="1"/>
</dbReference>
<evidence type="ECO:0000256" key="2">
    <source>
        <dbReference type="ARBA" id="ARBA00022448"/>
    </source>
</evidence>
<comment type="caution">
    <text evidence="9">The sequence shown here is derived from an EMBL/GenBank/DDBJ whole genome shotgun (WGS) entry which is preliminary data.</text>
</comment>
<comment type="subcellular location">
    <subcellularLocation>
        <location evidence="1">Membrane</location>
        <topology evidence="1">Multi-pass membrane protein</topology>
    </subcellularLocation>
</comment>
<dbReference type="STRING" id="307507.A0A2V0PLG4"/>
<keyword evidence="2" id="KW-0813">Transport</keyword>
<organism evidence="9 10">
    <name type="scientific">Raphidocelis subcapitata</name>
    <dbReference type="NCBI Taxonomy" id="307507"/>
    <lineage>
        <taxon>Eukaryota</taxon>
        <taxon>Viridiplantae</taxon>
        <taxon>Chlorophyta</taxon>
        <taxon>core chlorophytes</taxon>
        <taxon>Chlorophyceae</taxon>
        <taxon>CS clade</taxon>
        <taxon>Sphaeropleales</taxon>
        <taxon>Selenastraceae</taxon>
        <taxon>Raphidocelis</taxon>
    </lineage>
</organism>
<dbReference type="Pfam" id="PF07690">
    <property type="entry name" value="MFS_1"/>
    <property type="match status" value="1"/>
</dbReference>
<dbReference type="GO" id="GO:0005886">
    <property type="term" value="C:plasma membrane"/>
    <property type="evidence" value="ECO:0007669"/>
    <property type="project" value="TreeGrafter"/>
</dbReference>
<proteinExistence type="predicted"/>
<dbReference type="AlphaFoldDB" id="A0A2V0PLG4"/>
<reference evidence="9 10" key="1">
    <citation type="journal article" date="2018" name="Sci. Rep.">
        <title>Raphidocelis subcapitata (=Pseudokirchneriella subcapitata) provides an insight into genome evolution and environmental adaptations in the Sphaeropleales.</title>
        <authorList>
            <person name="Suzuki S."/>
            <person name="Yamaguchi H."/>
            <person name="Nakajima N."/>
            <person name="Kawachi M."/>
        </authorList>
    </citation>
    <scope>NUCLEOTIDE SEQUENCE [LARGE SCALE GENOMIC DNA]</scope>
    <source>
        <strain evidence="9 10">NIES-35</strain>
    </source>
</reference>
<keyword evidence="3 7" id="KW-0812">Transmembrane</keyword>
<feature type="transmembrane region" description="Helical" evidence="7">
    <location>
        <begin position="472"/>
        <end position="495"/>
    </location>
</feature>
<accession>A0A2V0PLG4</accession>
<feature type="transmembrane region" description="Helical" evidence="7">
    <location>
        <begin position="81"/>
        <end position="101"/>
    </location>
</feature>
<keyword evidence="10" id="KW-1185">Reference proteome</keyword>
<gene>
    <name evidence="9" type="ORF">Rsub_10677</name>
</gene>
<feature type="transmembrane region" description="Helical" evidence="7">
    <location>
        <begin position="302"/>
        <end position="326"/>
    </location>
</feature>
<keyword evidence="5 7" id="KW-0472">Membrane</keyword>
<feature type="domain" description="Major facilitator superfamily (MFS) profile" evidence="8">
    <location>
        <begin position="81"/>
        <end position="499"/>
    </location>
</feature>
<sequence>MGVPRIAGASPPAAAAAAAAASAPPDALAAAGPPPPPPDQAAVDLSADHGAGPPAVKLGGSLVRSGSSVFDIRSPRRKYGLLLLMAFANMMLPLCDTIYLPSLVAIEKDLNTTSTATAASVAIYLFTVGAASLVWGPAADKWGRKLVLWTSSAMFLGFSFGCAFAPNITVLIVFRALQGMAVAAYGVGASAVLADTFPPQERGKAMGILSIPLLVGPIMGPLIGGGLSYTLGWRSTFFAMVVLGGVIFLLLLFFMEETNHSHVLRRVRSNGGKLESFSFKEEVHQPAFTAPHRPLMLLLDPVVLPTVAAMVICFGVMFSSLIVLPLRLAGPPYRLNEAQIGAANVAGGAGSFFAAPIGGMLADWAARRWPSHPTGRTLVGAPVALIAIPGSCLMYAWALHTHAHLAVVLTATTILGASLAFIMPATFALVSIVKQRNAAAASGAINSLMFLLSGLFVLVTPTGMATMGLGPYVSLLSSIAFAALLIANVSTVVAVRRTAAEAAAAGPDAEAGGGGGGGGEKGAAA</sequence>
<feature type="transmembrane region" description="Helical" evidence="7">
    <location>
        <begin position="146"/>
        <end position="166"/>
    </location>
</feature>
<evidence type="ECO:0000256" key="6">
    <source>
        <dbReference type="SAM" id="MobiDB-lite"/>
    </source>
</evidence>
<evidence type="ECO:0000256" key="5">
    <source>
        <dbReference type="ARBA" id="ARBA00023136"/>
    </source>
</evidence>
<dbReference type="SUPFAM" id="SSF103473">
    <property type="entry name" value="MFS general substrate transporter"/>
    <property type="match status" value="1"/>
</dbReference>
<dbReference type="Proteomes" id="UP000247498">
    <property type="component" value="Unassembled WGS sequence"/>
</dbReference>
<dbReference type="Gene3D" id="1.20.1720.10">
    <property type="entry name" value="Multidrug resistance protein D"/>
    <property type="match status" value="1"/>
</dbReference>
<evidence type="ECO:0000256" key="3">
    <source>
        <dbReference type="ARBA" id="ARBA00022692"/>
    </source>
</evidence>
<feature type="compositionally biased region" description="Gly residues" evidence="6">
    <location>
        <begin position="511"/>
        <end position="525"/>
    </location>
</feature>
<feature type="transmembrane region" description="Helical" evidence="7">
    <location>
        <begin position="121"/>
        <end position="139"/>
    </location>
</feature>
<name>A0A2V0PLG4_9CHLO</name>
<dbReference type="PANTHER" id="PTHR23502">
    <property type="entry name" value="MAJOR FACILITATOR SUPERFAMILY"/>
    <property type="match status" value="1"/>
</dbReference>
<dbReference type="EMBL" id="BDRX01000118">
    <property type="protein sequence ID" value="GBF98177.1"/>
    <property type="molecule type" value="Genomic_DNA"/>
</dbReference>
<dbReference type="InParanoid" id="A0A2V0PLG4"/>
<evidence type="ECO:0000256" key="4">
    <source>
        <dbReference type="ARBA" id="ARBA00022989"/>
    </source>
</evidence>
<keyword evidence="4 7" id="KW-1133">Transmembrane helix</keyword>
<feature type="transmembrane region" description="Helical" evidence="7">
    <location>
        <begin position="237"/>
        <end position="255"/>
    </location>
</feature>
<evidence type="ECO:0000259" key="8">
    <source>
        <dbReference type="PROSITE" id="PS50850"/>
    </source>
</evidence>
<evidence type="ECO:0000256" key="7">
    <source>
        <dbReference type="SAM" id="Phobius"/>
    </source>
</evidence>
<feature type="transmembrane region" description="Helical" evidence="7">
    <location>
        <begin position="206"/>
        <end position="231"/>
    </location>
</feature>
<evidence type="ECO:0000313" key="10">
    <source>
        <dbReference type="Proteomes" id="UP000247498"/>
    </source>
</evidence>
<dbReference type="InterPro" id="IPR036259">
    <property type="entry name" value="MFS_trans_sf"/>
</dbReference>
<feature type="region of interest" description="Disordered" evidence="6">
    <location>
        <begin position="25"/>
        <end position="47"/>
    </location>
</feature>
<feature type="transmembrane region" description="Helical" evidence="7">
    <location>
        <begin position="439"/>
        <end position="460"/>
    </location>
</feature>
<feature type="transmembrane region" description="Helical" evidence="7">
    <location>
        <begin position="346"/>
        <end position="366"/>
    </location>
</feature>
<feature type="transmembrane region" description="Helical" evidence="7">
    <location>
        <begin position="378"/>
        <end position="399"/>
    </location>
</feature>
<evidence type="ECO:0000313" key="9">
    <source>
        <dbReference type="EMBL" id="GBF98177.1"/>
    </source>
</evidence>
<evidence type="ECO:0000256" key="1">
    <source>
        <dbReference type="ARBA" id="ARBA00004141"/>
    </source>
</evidence>
<dbReference type="InterPro" id="IPR011701">
    <property type="entry name" value="MFS"/>
</dbReference>
<dbReference type="OrthoDB" id="2441642at2759"/>
<protein>
    <recommendedName>
        <fullName evidence="8">Major facilitator superfamily (MFS) profile domain-containing protein</fullName>
    </recommendedName>
</protein>
<feature type="region of interest" description="Disordered" evidence="6">
    <location>
        <begin position="506"/>
        <end position="525"/>
    </location>
</feature>
<dbReference type="GO" id="GO:0022857">
    <property type="term" value="F:transmembrane transporter activity"/>
    <property type="evidence" value="ECO:0007669"/>
    <property type="project" value="InterPro"/>
</dbReference>
<dbReference type="PANTHER" id="PTHR23502:SF132">
    <property type="entry name" value="POLYAMINE TRANSPORTER 2-RELATED"/>
    <property type="match status" value="1"/>
</dbReference>
<dbReference type="InterPro" id="IPR020846">
    <property type="entry name" value="MFS_dom"/>
</dbReference>
<feature type="transmembrane region" description="Helical" evidence="7">
    <location>
        <begin position="172"/>
        <end position="194"/>
    </location>
</feature>
<feature type="transmembrane region" description="Helical" evidence="7">
    <location>
        <begin position="405"/>
        <end position="432"/>
    </location>
</feature>